<dbReference type="Proteomes" id="UP000011991">
    <property type="component" value="Unassembled WGS sequence"/>
</dbReference>
<protein>
    <submittedName>
        <fullName evidence="2">Amylo-alpha-1,6-glucosidase</fullName>
    </submittedName>
</protein>
<evidence type="ECO:0000313" key="3">
    <source>
        <dbReference type="Proteomes" id="UP000011991"/>
    </source>
</evidence>
<organism evidence="2 3">
    <name type="scientific">Rhodopirellula maiorica SM1</name>
    <dbReference type="NCBI Taxonomy" id="1265738"/>
    <lineage>
        <taxon>Bacteria</taxon>
        <taxon>Pseudomonadati</taxon>
        <taxon>Planctomycetota</taxon>
        <taxon>Planctomycetia</taxon>
        <taxon>Pirellulales</taxon>
        <taxon>Pirellulaceae</taxon>
        <taxon>Novipirellula</taxon>
    </lineage>
</organism>
<dbReference type="AlphaFoldDB" id="M5RSD0"/>
<evidence type="ECO:0000313" key="2">
    <source>
        <dbReference type="EMBL" id="EMI22126.1"/>
    </source>
</evidence>
<keyword evidence="3" id="KW-1185">Reference proteome</keyword>
<dbReference type="InterPro" id="IPR032856">
    <property type="entry name" value="GDE_N_bis"/>
</dbReference>
<comment type="caution">
    <text evidence="2">The sequence shown here is derived from an EMBL/GenBank/DDBJ whole genome shotgun (WGS) entry which is preliminary data.</text>
</comment>
<dbReference type="EMBL" id="ANOG01000146">
    <property type="protein sequence ID" value="EMI22126.1"/>
    <property type="molecule type" value="Genomic_DNA"/>
</dbReference>
<evidence type="ECO:0000259" key="1">
    <source>
        <dbReference type="Pfam" id="PF14742"/>
    </source>
</evidence>
<sequence>MSNTPPTKVQTNTTDWDVQAKNNRAPADSQVLKQGDTFAIFDRLGEIGGTGESEQGVYHLGTRFLSNWELLINEKRPLLLNSTMKEDNSSFVVQMTTPDLPQTDHVLPQGTLHVFRSMLLDGGTFYEHLRLKNYSRSPIELKIEYRFAADFRDIFEVRGEHRSRRGELHDAEIRESAVKLAYCGLDEQKREVNIAFDGDVDAIEPRRCVLHVQLGGGDETTLHATAECRTENQGT</sequence>
<gene>
    <name evidence="2" type="ORF">RMSM_00951</name>
</gene>
<accession>M5RSD0</accession>
<name>M5RSD0_9BACT</name>
<dbReference type="RefSeq" id="WP_008692128.1">
    <property type="nucleotide sequence ID" value="NZ_ANOG01000146.1"/>
</dbReference>
<feature type="domain" description="Putative glycogen debranching enzyme N-terminal" evidence="1">
    <location>
        <begin position="32"/>
        <end position="223"/>
    </location>
</feature>
<proteinExistence type="predicted"/>
<dbReference type="PATRIC" id="fig|1265738.3.peg.943"/>
<dbReference type="Pfam" id="PF14742">
    <property type="entry name" value="GDE_N_bis"/>
    <property type="match status" value="1"/>
</dbReference>
<reference evidence="2 3" key="1">
    <citation type="journal article" date="2013" name="Mar. Genomics">
        <title>Expression of sulfatases in Rhodopirellula baltica and the diversity of sulfatases in the genus Rhodopirellula.</title>
        <authorList>
            <person name="Wegner C.E."/>
            <person name="Richter-Heitmann T."/>
            <person name="Klindworth A."/>
            <person name="Klockow C."/>
            <person name="Richter M."/>
            <person name="Achstetter T."/>
            <person name="Glockner F.O."/>
            <person name="Harder J."/>
        </authorList>
    </citation>
    <scope>NUCLEOTIDE SEQUENCE [LARGE SCALE GENOMIC DNA]</scope>
    <source>
        <strain evidence="2 3">SM1</strain>
    </source>
</reference>